<dbReference type="PROSITE" id="PS00131">
    <property type="entry name" value="CARBOXYPEPT_SER_SER"/>
    <property type="match status" value="1"/>
</dbReference>
<keyword evidence="8" id="KW-1015">Disulfide bond</keyword>
<dbReference type="GO" id="GO:0005576">
    <property type="term" value="C:extracellular region"/>
    <property type="evidence" value="ECO:0007669"/>
    <property type="project" value="UniProtKB-SubCell"/>
</dbReference>
<accession>A0AAN9I9Y6</accession>
<dbReference type="Gene3D" id="3.40.50.1820">
    <property type="entry name" value="alpha/beta hydrolase"/>
    <property type="match status" value="1"/>
</dbReference>
<dbReference type="PANTHER" id="PTHR11802:SF306">
    <property type="entry name" value="SERINE CARBOXYPEPTIDASE-LIKE 28"/>
    <property type="match status" value="1"/>
</dbReference>
<dbReference type="AlphaFoldDB" id="A0AAN9I9Y6"/>
<comment type="caution">
    <text evidence="13">The sequence shown here is derived from an EMBL/GenBank/DDBJ whole genome shotgun (WGS) entry which is preliminary data.</text>
</comment>
<evidence type="ECO:0000313" key="14">
    <source>
        <dbReference type="Proteomes" id="UP001372338"/>
    </source>
</evidence>
<evidence type="ECO:0000256" key="4">
    <source>
        <dbReference type="ARBA" id="ARBA00022645"/>
    </source>
</evidence>
<evidence type="ECO:0000313" key="13">
    <source>
        <dbReference type="EMBL" id="KAK7270354.1"/>
    </source>
</evidence>
<evidence type="ECO:0000256" key="8">
    <source>
        <dbReference type="ARBA" id="ARBA00023157"/>
    </source>
</evidence>
<feature type="region of interest" description="Disordered" evidence="12">
    <location>
        <begin position="1"/>
        <end position="22"/>
    </location>
</feature>
<feature type="region of interest" description="Disordered" evidence="12">
    <location>
        <begin position="475"/>
        <end position="498"/>
    </location>
</feature>
<dbReference type="FunFam" id="3.40.50.12670:FF:000002">
    <property type="entry name" value="Carboxypeptidase"/>
    <property type="match status" value="1"/>
</dbReference>
<dbReference type="PANTHER" id="PTHR11802">
    <property type="entry name" value="SERINE PROTEASE FAMILY S10 SERINE CARBOXYPEPTIDASE"/>
    <property type="match status" value="1"/>
</dbReference>
<name>A0AAN9I9Y6_CROPI</name>
<evidence type="ECO:0000256" key="9">
    <source>
        <dbReference type="ARBA" id="ARBA00023180"/>
    </source>
</evidence>
<dbReference type="Gene3D" id="3.40.50.11320">
    <property type="match status" value="1"/>
</dbReference>
<proteinExistence type="inferred from homology"/>
<dbReference type="PRINTS" id="PR00724">
    <property type="entry name" value="CRBOXYPTASEC"/>
</dbReference>
<dbReference type="FunFam" id="3.40.50.11320:FF:000002">
    <property type="entry name" value="Carboxypeptidase"/>
    <property type="match status" value="1"/>
</dbReference>
<comment type="subcellular location">
    <subcellularLocation>
        <location evidence="1">Secreted</location>
    </subcellularLocation>
</comment>
<dbReference type="EC" id="3.4.16.-" evidence="11"/>
<dbReference type="SUPFAM" id="SSF53474">
    <property type="entry name" value="alpha/beta-Hydrolases"/>
    <property type="match status" value="1"/>
</dbReference>
<comment type="similarity">
    <text evidence="2 11">Belongs to the peptidase S10 family.</text>
</comment>
<gene>
    <name evidence="13" type="ORF">RIF29_23433</name>
</gene>
<evidence type="ECO:0000256" key="7">
    <source>
        <dbReference type="ARBA" id="ARBA00022801"/>
    </source>
</evidence>
<evidence type="ECO:0000256" key="2">
    <source>
        <dbReference type="ARBA" id="ARBA00009431"/>
    </source>
</evidence>
<dbReference type="Pfam" id="PF00450">
    <property type="entry name" value="Peptidase_S10"/>
    <property type="match status" value="1"/>
</dbReference>
<keyword evidence="7 11" id="KW-0378">Hydrolase</keyword>
<evidence type="ECO:0000256" key="11">
    <source>
        <dbReference type="RuleBase" id="RU361156"/>
    </source>
</evidence>
<dbReference type="Proteomes" id="UP001372338">
    <property type="component" value="Unassembled WGS sequence"/>
</dbReference>
<reference evidence="13 14" key="1">
    <citation type="submission" date="2024-01" db="EMBL/GenBank/DDBJ databases">
        <title>The genomes of 5 underutilized Papilionoideae crops provide insights into root nodulation and disease resistanc.</title>
        <authorList>
            <person name="Yuan L."/>
        </authorList>
    </citation>
    <scope>NUCLEOTIDE SEQUENCE [LARGE SCALE GENOMIC DNA]</scope>
    <source>
        <strain evidence="13">ZHUSHIDOU_FW_LH</strain>
        <tissue evidence="13">Leaf</tissue>
    </source>
</reference>
<sequence length="498" mass="56656">MYKKTVLAHHSSMKASPLEDQKRDKITKLPGQPGNVGYDQYSGYVTANETRGRALFYWLIEAPHRRLPEARPLVLWLNGGPGCSSVAFGVSEEFGPYHIRPNGKHVRNLYAWNNLANLLFIESPVGVGFSYARETEDIFFHGDQQTVFRFRHAYAYAYPGSVLSDFAAEDAYTFLVNWFERFPQYKHRDFYIAGESYAGHYVPQLAQLVYRGNKGIQNPAINFKGFIVGNAVTDDYQDHIGTFEYWWHHGMISDSTFGMLKADCTYESSLHQSPKCSKSLRVAFNEHGNIDPYSIYTSLCNNSDALLSGLKGRYLWLSRAYDPCTKRHFDEYYNKPEVQKALHANVSGMTIPYPWITCSNIVPRFWADSPISMLPIYRELIDAGLRIWMYSGDNDAVVPLSATRYAINALQLPTIVNWYAWYDNDKVGGWSQVYKGLTLVSIKGAGHEVPLDKPREAYILFKSYLQNKQMPDVTTTTHGNITTTNTTATNTTTSRGRN</sequence>
<dbReference type="InterPro" id="IPR033124">
    <property type="entry name" value="Ser_caboxypep_his_AS"/>
</dbReference>
<evidence type="ECO:0000256" key="12">
    <source>
        <dbReference type="SAM" id="MobiDB-lite"/>
    </source>
</evidence>
<evidence type="ECO:0000256" key="6">
    <source>
        <dbReference type="ARBA" id="ARBA00022729"/>
    </source>
</evidence>
<keyword evidence="14" id="KW-1185">Reference proteome</keyword>
<keyword evidence="6" id="KW-0732">Signal</keyword>
<keyword evidence="5 11" id="KW-0645">Protease</keyword>
<dbReference type="FunFam" id="3.40.50.1820:FF:000211">
    <property type="entry name" value="Carboxypeptidase"/>
    <property type="match status" value="1"/>
</dbReference>
<dbReference type="InterPro" id="IPR001563">
    <property type="entry name" value="Peptidase_S10"/>
</dbReference>
<evidence type="ECO:0000256" key="1">
    <source>
        <dbReference type="ARBA" id="ARBA00004613"/>
    </source>
</evidence>
<evidence type="ECO:0000256" key="5">
    <source>
        <dbReference type="ARBA" id="ARBA00022670"/>
    </source>
</evidence>
<evidence type="ECO:0000256" key="10">
    <source>
        <dbReference type="ARBA" id="ARBA00037399"/>
    </source>
</evidence>
<dbReference type="PROSITE" id="PS00560">
    <property type="entry name" value="CARBOXYPEPT_SER_HIS"/>
    <property type="match status" value="1"/>
</dbReference>
<dbReference type="GO" id="GO:0005773">
    <property type="term" value="C:vacuole"/>
    <property type="evidence" value="ECO:0007669"/>
    <property type="project" value="TreeGrafter"/>
</dbReference>
<keyword evidence="3" id="KW-0964">Secreted</keyword>
<dbReference type="InterPro" id="IPR029058">
    <property type="entry name" value="AB_hydrolase_fold"/>
</dbReference>
<keyword evidence="4 11" id="KW-0121">Carboxypeptidase</keyword>
<keyword evidence="9" id="KW-0325">Glycoprotein</keyword>
<protein>
    <recommendedName>
        <fullName evidence="11">Carboxypeptidase</fullName>
        <ecNumber evidence="11">3.4.16.-</ecNumber>
    </recommendedName>
</protein>
<comment type="function">
    <text evidence="10">Probable carboxypeptidase.</text>
</comment>
<dbReference type="EMBL" id="JAYWIO010000004">
    <property type="protein sequence ID" value="KAK7270354.1"/>
    <property type="molecule type" value="Genomic_DNA"/>
</dbReference>
<dbReference type="GO" id="GO:0004185">
    <property type="term" value="F:serine-type carboxypeptidase activity"/>
    <property type="evidence" value="ECO:0007669"/>
    <property type="project" value="UniProtKB-UniRule"/>
</dbReference>
<dbReference type="GO" id="GO:0006508">
    <property type="term" value="P:proteolysis"/>
    <property type="evidence" value="ECO:0007669"/>
    <property type="project" value="UniProtKB-KW"/>
</dbReference>
<organism evidence="13 14">
    <name type="scientific">Crotalaria pallida</name>
    <name type="common">Smooth rattlebox</name>
    <name type="synonym">Crotalaria striata</name>
    <dbReference type="NCBI Taxonomy" id="3830"/>
    <lineage>
        <taxon>Eukaryota</taxon>
        <taxon>Viridiplantae</taxon>
        <taxon>Streptophyta</taxon>
        <taxon>Embryophyta</taxon>
        <taxon>Tracheophyta</taxon>
        <taxon>Spermatophyta</taxon>
        <taxon>Magnoliopsida</taxon>
        <taxon>eudicotyledons</taxon>
        <taxon>Gunneridae</taxon>
        <taxon>Pentapetalae</taxon>
        <taxon>rosids</taxon>
        <taxon>fabids</taxon>
        <taxon>Fabales</taxon>
        <taxon>Fabaceae</taxon>
        <taxon>Papilionoideae</taxon>
        <taxon>50 kb inversion clade</taxon>
        <taxon>genistoids sensu lato</taxon>
        <taxon>core genistoids</taxon>
        <taxon>Crotalarieae</taxon>
        <taxon>Crotalaria</taxon>
    </lineage>
</organism>
<dbReference type="InterPro" id="IPR018202">
    <property type="entry name" value="Ser_caboxypep_ser_AS"/>
</dbReference>
<evidence type="ECO:0000256" key="3">
    <source>
        <dbReference type="ARBA" id="ARBA00022525"/>
    </source>
</evidence>
<dbReference type="Gene3D" id="6.10.250.940">
    <property type="match status" value="1"/>
</dbReference>